<dbReference type="EMBL" id="CAJGYM010000005">
    <property type="protein sequence ID" value="CAD6186691.1"/>
    <property type="molecule type" value="Genomic_DNA"/>
</dbReference>
<feature type="compositionally biased region" description="Basic and acidic residues" evidence="2">
    <location>
        <begin position="297"/>
        <end position="313"/>
    </location>
</feature>
<dbReference type="Pfam" id="PF04677">
    <property type="entry name" value="CwfJ_C_1"/>
    <property type="match status" value="1"/>
</dbReference>
<dbReference type="InterPro" id="IPR006767">
    <property type="entry name" value="Cwf19-like_C_dom-2"/>
</dbReference>
<sequence>MSVKPAAKVLFCGDVQGRFVELSKKVAAVNSKSGPFDALFCLGEFFGDNDEDNDKLVNGIIEFPIATYILGPCSERLTHLFPEESVEFSSNVTYLGRKGLLNTASGLQIAYLSGVEGTSTSDFQFCKSDVEDILVPVGTKAGFFGVDVLLTSMWPAEVWKHSHNQPVKPVVGSPLISKLAAELKPRYHIAGTGVHYERQPYRNHRVLLEPARHVTRFIGLASVANDEKQKWLYACNIKPMRKLEKEELVAQPPNASEFPYKEVLEELKVKEVLNNMDSGKRPEGAQYRFEMYDQDDTESRKRRNEDGGPREKRPAAPCWFCLSNVDAEKHLVVSVGDSCYVAMPKGPLTDDHVMILSIEHIQSLVSAPVNVRDEVEKFKNAFTLAADKMGKAMVAFERNYRTQHLQVQLVPIPKTSTKSLKTAFMNAAAVAGTELVTVGAEENLADLVNEGCPYFMVELPDGSRLFTRSMKNFPLQFAREVLAGRPILDCEAKIDWRACSLAKNKEVELVEKVKKSFKPFDFTNDGDSD</sequence>
<dbReference type="InterPro" id="IPR040194">
    <property type="entry name" value="Cwf19-like"/>
</dbReference>
<dbReference type="InterPro" id="IPR006768">
    <property type="entry name" value="Cwf19-like_C_dom-1"/>
</dbReference>
<proteinExistence type="inferred from homology"/>
<accession>A0A8S1GUT5</accession>
<dbReference type="GO" id="GO:0000398">
    <property type="term" value="P:mRNA splicing, via spliceosome"/>
    <property type="evidence" value="ECO:0007669"/>
    <property type="project" value="TreeGrafter"/>
</dbReference>
<evidence type="ECO:0000313" key="6">
    <source>
        <dbReference type="Proteomes" id="UP000835052"/>
    </source>
</evidence>
<feature type="domain" description="Cwf19-like protein C-terminal" evidence="3">
    <location>
        <begin position="435"/>
        <end position="523"/>
    </location>
</feature>
<dbReference type="CDD" id="cd07380">
    <property type="entry name" value="MPP_CWF19_N"/>
    <property type="match status" value="1"/>
</dbReference>
<reference evidence="5" key="1">
    <citation type="submission" date="2020-10" db="EMBL/GenBank/DDBJ databases">
        <authorList>
            <person name="Kikuchi T."/>
        </authorList>
    </citation>
    <scope>NUCLEOTIDE SEQUENCE</scope>
    <source>
        <strain evidence="5">NKZ352</strain>
    </source>
</reference>
<protein>
    <submittedName>
        <fullName evidence="5">Uncharacterized protein</fullName>
    </submittedName>
</protein>
<dbReference type="PANTHER" id="PTHR12072:SF4">
    <property type="entry name" value="CWF19-LIKE PROTEIN 1"/>
    <property type="match status" value="1"/>
</dbReference>
<dbReference type="InterPro" id="IPR036265">
    <property type="entry name" value="HIT-like_sf"/>
</dbReference>
<comment type="similarity">
    <text evidence="1">Belongs to the CWF19 family.</text>
</comment>
<name>A0A8S1GUT5_9PELO</name>
<dbReference type="GO" id="GO:0061632">
    <property type="term" value="F:RNA lariat debranching enzyme activator activity"/>
    <property type="evidence" value="ECO:0007669"/>
    <property type="project" value="TreeGrafter"/>
</dbReference>
<comment type="caution">
    <text evidence="5">The sequence shown here is derived from an EMBL/GenBank/DDBJ whole genome shotgun (WGS) entry which is preliminary data.</text>
</comment>
<dbReference type="AlphaFoldDB" id="A0A8S1GUT5"/>
<feature type="region of interest" description="Disordered" evidence="2">
    <location>
        <begin position="291"/>
        <end position="313"/>
    </location>
</feature>
<evidence type="ECO:0000259" key="3">
    <source>
        <dbReference type="Pfam" id="PF04676"/>
    </source>
</evidence>
<evidence type="ECO:0000259" key="4">
    <source>
        <dbReference type="Pfam" id="PF04677"/>
    </source>
</evidence>
<evidence type="ECO:0000256" key="2">
    <source>
        <dbReference type="SAM" id="MobiDB-lite"/>
    </source>
</evidence>
<feature type="domain" description="Cwf19-like C-terminal" evidence="4">
    <location>
        <begin position="309"/>
        <end position="424"/>
    </location>
</feature>
<gene>
    <name evidence="5" type="ORF">CAUJ_LOCUS2610</name>
</gene>
<dbReference type="Pfam" id="PF04676">
    <property type="entry name" value="CwfJ_C_2"/>
    <property type="match status" value="1"/>
</dbReference>
<dbReference type="GO" id="GO:0071014">
    <property type="term" value="C:post-mRNA release spliceosomal complex"/>
    <property type="evidence" value="ECO:0007669"/>
    <property type="project" value="TreeGrafter"/>
</dbReference>
<dbReference type="OrthoDB" id="444325at2759"/>
<keyword evidence="6" id="KW-1185">Reference proteome</keyword>
<dbReference type="Gene3D" id="3.30.428.10">
    <property type="entry name" value="HIT-like"/>
    <property type="match status" value="1"/>
</dbReference>
<evidence type="ECO:0000313" key="5">
    <source>
        <dbReference type="EMBL" id="CAD6186691.1"/>
    </source>
</evidence>
<organism evidence="5 6">
    <name type="scientific">Caenorhabditis auriculariae</name>
    <dbReference type="NCBI Taxonomy" id="2777116"/>
    <lineage>
        <taxon>Eukaryota</taxon>
        <taxon>Metazoa</taxon>
        <taxon>Ecdysozoa</taxon>
        <taxon>Nematoda</taxon>
        <taxon>Chromadorea</taxon>
        <taxon>Rhabditida</taxon>
        <taxon>Rhabditina</taxon>
        <taxon>Rhabditomorpha</taxon>
        <taxon>Rhabditoidea</taxon>
        <taxon>Rhabditidae</taxon>
        <taxon>Peloderinae</taxon>
        <taxon>Caenorhabditis</taxon>
    </lineage>
</organism>
<dbReference type="SUPFAM" id="SSF54197">
    <property type="entry name" value="HIT-like"/>
    <property type="match status" value="1"/>
</dbReference>
<dbReference type="Proteomes" id="UP000835052">
    <property type="component" value="Unassembled WGS sequence"/>
</dbReference>
<dbReference type="PANTHER" id="PTHR12072">
    <property type="entry name" value="CWF19, CELL CYCLE CONTROL PROTEIN"/>
    <property type="match status" value="1"/>
</dbReference>
<evidence type="ECO:0000256" key="1">
    <source>
        <dbReference type="ARBA" id="ARBA00006795"/>
    </source>
</evidence>